<keyword evidence="2" id="KW-1185">Reference proteome</keyword>
<evidence type="ECO:0000313" key="2">
    <source>
        <dbReference type="Proteomes" id="UP000000305"/>
    </source>
</evidence>
<dbReference type="HOGENOM" id="CLU_2087233_0_0_1"/>
<reference evidence="1 2" key="1">
    <citation type="journal article" date="2011" name="Science">
        <title>The ecoresponsive genome of Daphnia pulex.</title>
        <authorList>
            <person name="Colbourne J.K."/>
            <person name="Pfrender M.E."/>
            <person name="Gilbert D."/>
            <person name="Thomas W.K."/>
            <person name="Tucker A."/>
            <person name="Oakley T.H."/>
            <person name="Tokishita S."/>
            <person name="Aerts A."/>
            <person name="Arnold G.J."/>
            <person name="Basu M.K."/>
            <person name="Bauer D.J."/>
            <person name="Caceres C.E."/>
            <person name="Carmel L."/>
            <person name="Casola C."/>
            <person name="Choi J.H."/>
            <person name="Detter J.C."/>
            <person name="Dong Q."/>
            <person name="Dusheyko S."/>
            <person name="Eads B.D."/>
            <person name="Frohlich T."/>
            <person name="Geiler-Samerotte K.A."/>
            <person name="Gerlach D."/>
            <person name="Hatcher P."/>
            <person name="Jogdeo S."/>
            <person name="Krijgsveld J."/>
            <person name="Kriventseva E.V."/>
            <person name="Kultz D."/>
            <person name="Laforsch C."/>
            <person name="Lindquist E."/>
            <person name="Lopez J."/>
            <person name="Manak J.R."/>
            <person name="Muller J."/>
            <person name="Pangilinan J."/>
            <person name="Patwardhan R.P."/>
            <person name="Pitluck S."/>
            <person name="Pritham E.J."/>
            <person name="Rechtsteiner A."/>
            <person name="Rho M."/>
            <person name="Rogozin I.B."/>
            <person name="Sakarya O."/>
            <person name="Salamov A."/>
            <person name="Schaack S."/>
            <person name="Shapiro H."/>
            <person name="Shiga Y."/>
            <person name="Skalitzky C."/>
            <person name="Smith Z."/>
            <person name="Souvorov A."/>
            <person name="Sung W."/>
            <person name="Tang Z."/>
            <person name="Tsuchiya D."/>
            <person name="Tu H."/>
            <person name="Vos H."/>
            <person name="Wang M."/>
            <person name="Wolf Y.I."/>
            <person name="Yamagata H."/>
            <person name="Yamada T."/>
            <person name="Ye Y."/>
            <person name="Shaw J.R."/>
            <person name="Andrews J."/>
            <person name="Crease T.J."/>
            <person name="Tang H."/>
            <person name="Lucas S.M."/>
            <person name="Robertson H.M."/>
            <person name="Bork P."/>
            <person name="Koonin E.V."/>
            <person name="Zdobnov E.M."/>
            <person name="Grigoriev I.V."/>
            <person name="Lynch M."/>
            <person name="Boore J.L."/>
        </authorList>
    </citation>
    <scope>NUCLEOTIDE SEQUENCE [LARGE SCALE GENOMIC DNA]</scope>
</reference>
<gene>
    <name evidence="1" type="ORF">DAPPUDRAFT_249886</name>
</gene>
<protein>
    <submittedName>
        <fullName evidence="1">Uncharacterized protein</fullName>
    </submittedName>
</protein>
<organism evidence="1 2">
    <name type="scientific">Daphnia pulex</name>
    <name type="common">Water flea</name>
    <dbReference type="NCBI Taxonomy" id="6669"/>
    <lineage>
        <taxon>Eukaryota</taxon>
        <taxon>Metazoa</taxon>
        <taxon>Ecdysozoa</taxon>
        <taxon>Arthropoda</taxon>
        <taxon>Crustacea</taxon>
        <taxon>Branchiopoda</taxon>
        <taxon>Diplostraca</taxon>
        <taxon>Cladocera</taxon>
        <taxon>Anomopoda</taxon>
        <taxon>Daphniidae</taxon>
        <taxon>Daphnia</taxon>
    </lineage>
</organism>
<dbReference type="KEGG" id="dpx:DAPPUDRAFT_249886"/>
<name>E9GXG0_DAPPU</name>
<dbReference type="InParanoid" id="E9GXG0"/>
<dbReference type="OrthoDB" id="6629168at2759"/>
<dbReference type="AlphaFoldDB" id="E9GXG0"/>
<dbReference type="EMBL" id="GL732572">
    <property type="protein sequence ID" value="EFX75859.1"/>
    <property type="molecule type" value="Genomic_DNA"/>
</dbReference>
<sequence length="117" mass="13746">MADFRSLYYSHAFPRFRLSSCSPAEDLHFLSLMKPYRTQDPSTCDICVKSILLHLWYLTEKLVVFAILDTDLQHSLRQQIVLKLLSYQRPKIFKPQKPVFPDIDPMNSSILLVSEHY</sequence>
<evidence type="ECO:0000313" key="1">
    <source>
        <dbReference type="EMBL" id="EFX75859.1"/>
    </source>
</evidence>
<dbReference type="Proteomes" id="UP000000305">
    <property type="component" value="Unassembled WGS sequence"/>
</dbReference>
<proteinExistence type="predicted"/>
<accession>E9GXG0</accession>